<accession>A0A932I4H5</accession>
<feature type="region of interest" description="Disordered" evidence="6">
    <location>
        <begin position="401"/>
        <end position="434"/>
    </location>
</feature>
<reference evidence="8" key="1">
    <citation type="submission" date="2020-07" db="EMBL/GenBank/DDBJ databases">
        <title>Huge and variable diversity of episymbiotic CPR bacteria and DPANN archaea in groundwater ecosystems.</title>
        <authorList>
            <person name="He C.Y."/>
            <person name="Keren R."/>
            <person name="Whittaker M."/>
            <person name="Farag I.F."/>
            <person name="Doudna J."/>
            <person name="Cate J.H.D."/>
            <person name="Banfield J.F."/>
        </authorList>
    </citation>
    <scope>NUCLEOTIDE SEQUENCE</scope>
    <source>
        <strain evidence="8">NC_groundwater_763_Ag_S-0.2um_68_21</strain>
    </source>
</reference>
<evidence type="ECO:0000313" key="9">
    <source>
        <dbReference type="Proteomes" id="UP000782312"/>
    </source>
</evidence>
<dbReference type="Gene3D" id="3.20.20.70">
    <property type="entry name" value="Aldolase class I"/>
    <property type="match status" value="1"/>
</dbReference>
<dbReference type="SUPFAM" id="SSF102114">
    <property type="entry name" value="Radical SAM enzymes"/>
    <property type="match status" value="1"/>
</dbReference>
<feature type="region of interest" description="Disordered" evidence="6">
    <location>
        <begin position="201"/>
        <end position="222"/>
    </location>
</feature>
<evidence type="ECO:0000256" key="1">
    <source>
        <dbReference type="ARBA" id="ARBA00001966"/>
    </source>
</evidence>
<keyword evidence="4" id="KW-0408">Iron</keyword>
<keyword evidence="5" id="KW-0411">Iron-sulfur</keyword>
<dbReference type="InterPro" id="IPR013785">
    <property type="entry name" value="Aldolase_TIM"/>
</dbReference>
<dbReference type="AlphaFoldDB" id="A0A932I4H5"/>
<dbReference type="EMBL" id="JACPUR010000041">
    <property type="protein sequence ID" value="MBI3129710.1"/>
    <property type="molecule type" value="Genomic_DNA"/>
</dbReference>
<keyword evidence="2" id="KW-0949">S-adenosyl-L-methionine</keyword>
<evidence type="ECO:0000313" key="8">
    <source>
        <dbReference type="EMBL" id="MBI3129710.1"/>
    </source>
</evidence>
<name>A0A932I4H5_UNCTE</name>
<keyword evidence="3" id="KW-0479">Metal-binding</keyword>
<protein>
    <submittedName>
        <fullName evidence="8">Radical SAM protein</fullName>
    </submittedName>
</protein>
<dbReference type="InterPro" id="IPR010994">
    <property type="entry name" value="RuvA_2-like"/>
</dbReference>
<comment type="caution">
    <text evidence="8">The sequence shown here is derived from an EMBL/GenBank/DDBJ whole genome shotgun (WGS) entry which is preliminary data.</text>
</comment>
<organism evidence="8 9">
    <name type="scientific">Tectimicrobiota bacterium</name>
    <dbReference type="NCBI Taxonomy" id="2528274"/>
    <lineage>
        <taxon>Bacteria</taxon>
        <taxon>Pseudomonadati</taxon>
        <taxon>Nitrospinota/Tectimicrobiota group</taxon>
        <taxon>Candidatus Tectimicrobiota</taxon>
    </lineage>
</organism>
<evidence type="ECO:0000256" key="5">
    <source>
        <dbReference type="ARBA" id="ARBA00023014"/>
    </source>
</evidence>
<evidence type="ECO:0000256" key="2">
    <source>
        <dbReference type="ARBA" id="ARBA00022691"/>
    </source>
</evidence>
<proteinExistence type="predicted"/>
<comment type="cofactor">
    <cofactor evidence="1">
        <name>[4Fe-4S] cluster</name>
        <dbReference type="ChEBI" id="CHEBI:49883"/>
    </cofactor>
</comment>
<dbReference type="SFLD" id="SFLDS00029">
    <property type="entry name" value="Radical_SAM"/>
    <property type="match status" value="1"/>
</dbReference>
<dbReference type="CDD" id="cd01335">
    <property type="entry name" value="Radical_SAM"/>
    <property type="match status" value="1"/>
</dbReference>
<evidence type="ECO:0000256" key="4">
    <source>
        <dbReference type="ARBA" id="ARBA00023004"/>
    </source>
</evidence>
<dbReference type="InterPro" id="IPR023874">
    <property type="entry name" value="DNA_rSAM_put"/>
</dbReference>
<dbReference type="SFLD" id="SFLDG01102">
    <property type="entry name" value="Uncharacterised_Radical_SAM_Su"/>
    <property type="match status" value="1"/>
</dbReference>
<dbReference type="Pfam" id="PF04055">
    <property type="entry name" value="Radical_SAM"/>
    <property type="match status" value="1"/>
</dbReference>
<dbReference type="Proteomes" id="UP000782312">
    <property type="component" value="Unassembled WGS sequence"/>
</dbReference>
<dbReference type="SUPFAM" id="SSF47781">
    <property type="entry name" value="RuvA domain 2-like"/>
    <property type="match status" value="1"/>
</dbReference>
<dbReference type="InterPro" id="IPR006638">
    <property type="entry name" value="Elp3/MiaA/NifB-like_rSAM"/>
</dbReference>
<dbReference type="InterPro" id="IPR058240">
    <property type="entry name" value="rSAM_sf"/>
</dbReference>
<gene>
    <name evidence="8" type="ORF">HYZ11_19050</name>
</gene>
<dbReference type="GO" id="GO:0046872">
    <property type="term" value="F:metal ion binding"/>
    <property type="evidence" value="ECO:0007669"/>
    <property type="project" value="UniProtKB-KW"/>
</dbReference>
<dbReference type="GO" id="GO:0051536">
    <property type="term" value="F:iron-sulfur cluster binding"/>
    <property type="evidence" value="ECO:0007669"/>
    <property type="project" value="UniProtKB-KW"/>
</dbReference>
<evidence type="ECO:0000256" key="6">
    <source>
        <dbReference type="SAM" id="MobiDB-lite"/>
    </source>
</evidence>
<dbReference type="PROSITE" id="PS51918">
    <property type="entry name" value="RADICAL_SAM"/>
    <property type="match status" value="1"/>
</dbReference>
<dbReference type="Gene3D" id="1.10.150.320">
    <property type="entry name" value="Photosystem II 12 kDa extrinsic protein"/>
    <property type="match status" value="1"/>
</dbReference>
<dbReference type="SMART" id="SM00729">
    <property type="entry name" value="Elp3"/>
    <property type="match status" value="1"/>
</dbReference>
<dbReference type="GO" id="GO:0003824">
    <property type="term" value="F:catalytic activity"/>
    <property type="evidence" value="ECO:0007669"/>
    <property type="project" value="InterPro"/>
</dbReference>
<sequence length="434" mass="47667">MLTQKTLHKLAVLGGQSFDDREGLPRAGLPRHFPGSDTPAIFPIVLSGQVMPLLSTMMTNACSYDCAYCPMRASRDMPRYAFSPEELAGAFTALRQDGRAEALFLTSGVPGSGVKGVDRMIAAAEILRGKHGFEGYIHLKMLPGAEPAQIERAARLATRLSINLEAATEPGLRAMAPEKELAEDLLPALRRMGAMARERRLEARERRPGGAPLSRGPQAAGRLGWPGGSALAAGVTTQFIVGASGESDAQVLRASHALQREGLLHHSHFSAFVPVEQTPMEGAPAEPKLREHRLYQAEHLLREYRFPFEELPLGETGDLPLDEDPKLAWARRHPEFFPVEITTAGLEALLRVPGVGPVWAKRLVEARRRVHLRGFEDLARLGKIRRSAAGWLTLRGRRLGPAPARESQMPLLLPREPKRPSRPSQRDLPPCAFR</sequence>
<evidence type="ECO:0000259" key="7">
    <source>
        <dbReference type="PROSITE" id="PS51918"/>
    </source>
</evidence>
<feature type="domain" description="Radical SAM core" evidence="7">
    <location>
        <begin position="46"/>
        <end position="305"/>
    </location>
</feature>
<dbReference type="InterPro" id="IPR007197">
    <property type="entry name" value="rSAM"/>
</dbReference>
<evidence type="ECO:0000256" key="3">
    <source>
        <dbReference type="ARBA" id="ARBA00022723"/>
    </source>
</evidence>